<dbReference type="Pfam" id="PF00512">
    <property type="entry name" value="HisKA"/>
    <property type="match status" value="1"/>
</dbReference>
<keyword evidence="5" id="KW-0597">Phosphoprotein</keyword>
<dbReference type="AlphaFoldDB" id="A0A068SVC3"/>
<dbReference type="InterPro" id="IPR003594">
    <property type="entry name" value="HATPase_dom"/>
</dbReference>
<dbReference type="SMART" id="SM00388">
    <property type="entry name" value="HisKA"/>
    <property type="match status" value="1"/>
</dbReference>
<dbReference type="CDD" id="cd00082">
    <property type="entry name" value="HisKA"/>
    <property type="match status" value="1"/>
</dbReference>
<comment type="catalytic activity">
    <reaction evidence="1">
        <text>ATP + protein L-histidine = ADP + protein N-phospho-L-histidine.</text>
        <dbReference type="EC" id="2.7.13.3"/>
    </reaction>
</comment>
<evidence type="ECO:0000313" key="13">
    <source>
        <dbReference type="Proteomes" id="UP000028181"/>
    </source>
</evidence>
<sequence>MTECRLRPEVEPVYEGGLKSLVFDKIKEQAVSVDSPSVRFAQFGPSSRRIRLQTLVRLRWLAVAGQTITVVIVGLLLQFPLPLQEAGILVGALAVANLTLSAWFPPTHRLGPKSALALLGFDLLQMAALLFITGGLANPFAPLICVPVIIAFASQPLRHSLVLIVFALVCTTVLAFSPYAVPWYEGEPLRIQPVMQLGVWCSIASMMMFAAFYAYRVSHEATLLADALAATELVLEREKHLSQLDGLAAAAAHELGTPLATISVVAKEMERELGPDDRFREDVLLLRSQSERCRDILRRLTSLSAESEEHMRRLPLSSLVEEVVAPHRQFGIEIELVEKNDRTNEPVGNRNAGIIYGLGNLIENAVDYARSKVIVTVEHNVERVAITIEDDGQGYAPDILSRIGEPYMTKRPKEDERAGGLGLGLFIAKTLLERSGAAIRFGNRDSGEPGARIDIEWPRSVMDAQDSK</sequence>
<dbReference type="GO" id="GO:0000155">
    <property type="term" value="F:phosphorelay sensor kinase activity"/>
    <property type="evidence" value="ECO:0007669"/>
    <property type="project" value="InterPro"/>
</dbReference>
<gene>
    <name evidence="12" type="primary">regB</name>
    <name evidence="12" type="ORF">RG540_CH40980</name>
</gene>
<dbReference type="EMBL" id="HG938353">
    <property type="protein sequence ID" value="CDN50247.1"/>
    <property type="molecule type" value="Genomic_DNA"/>
</dbReference>
<evidence type="ECO:0000256" key="2">
    <source>
        <dbReference type="ARBA" id="ARBA00004651"/>
    </source>
</evidence>
<dbReference type="PANTHER" id="PTHR44936:SF10">
    <property type="entry name" value="SENSOR PROTEIN RSTB"/>
    <property type="match status" value="1"/>
</dbReference>
<dbReference type="InterPro" id="IPR036890">
    <property type="entry name" value="HATPase_C_sf"/>
</dbReference>
<dbReference type="PROSITE" id="PS50109">
    <property type="entry name" value="HIS_KIN"/>
    <property type="match status" value="1"/>
</dbReference>
<dbReference type="PATRIC" id="fig|1028800.3.peg.4159"/>
<dbReference type="InterPro" id="IPR003661">
    <property type="entry name" value="HisK_dim/P_dom"/>
</dbReference>
<dbReference type="NCBIfam" id="NF033792">
    <property type="entry name" value="ActS_PrrB_HisK"/>
    <property type="match status" value="1"/>
</dbReference>
<organism evidence="12 13">
    <name type="scientific">Neorhizobium galegae bv. orientalis str. HAMBI 540</name>
    <dbReference type="NCBI Taxonomy" id="1028800"/>
    <lineage>
        <taxon>Bacteria</taxon>
        <taxon>Pseudomonadati</taxon>
        <taxon>Pseudomonadota</taxon>
        <taxon>Alphaproteobacteria</taxon>
        <taxon>Hyphomicrobiales</taxon>
        <taxon>Rhizobiaceae</taxon>
        <taxon>Rhizobium/Agrobacterium group</taxon>
        <taxon>Neorhizobium</taxon>
    </lineage>
</organism>
<evidence type="ECO:0000256" key="6">
    <source>
        <dbReference type="ARBA" id="ARBA00022679"/>
    </source>
</evidence>
<feature type="transmembrane region" description="Helical" evidence="10">
    <location>
        <begin position="161"/>
        <end position="181"/>
    </location>
</feature>
<dbReference type="Pfam" id="PF02518">
    <property type="entry name" value="HATPase_c"/>
    <property type="match status" value="1"/>
</dbReference>
<evidence type="ECO:0000256" key="3">
    <source>
        <dbReference type="ARBA" id="ARBA00012438"/>
    </source>
</evidence>
<dbReference type="EC" id="2.7.13.3" evidence="3"/>
<keyword evidence="7" id="KW-0547">Nucleotide-binding</keyword>
<dbReference type="CDD" id="cd00075">
    <property type="entry name" value="HATPase"/>
    <property type="match status" value="1"/>
</dbReference>
<keyword evidence="6" id="KW-0808">Transferase</keyword>
<evidence type="ECO:0000259" key="11">
    <source>
        <dbReference type="PROSITE" id="PS50109"/>
    </source>
</evidence>
<dbReference type="Gene3D" id="3.30.565.10">
    <property type="entry name" value="Histidine kinase-like ATPase, C-terminal domain"/>
    <property type="match status" value="1"/>
</dbReference>
<keyword evidence="9" id="KW-0067">ATP-binding</keyword>
<dbReference type="SUPFAM" id="SSF47384">
    <property type="entry name" value="Homodimeric domain of signal transducing histidine kinase"/>
    <property type="match status" value="1"/>
</dbReference>
<dbReference type="InterPro" id="IPR036097">
    <property type="entry name" value="HisK_dim/P_sf"/>
</dbReference>
<dbReference type="InterPro" id="IPR047770">
    <property type="entry name" value="RegB"/>
</dbReference>
<keyword evidence="13" id="KW-1185">Reference proteome</keyword>
<keyword evidence="4" id="KW-1003">Cell membrane</keyword>
<keyword evidence="8 12" id="KW-0418">Kinase</keyword>
<evidence type="ECO:0000256" key="9">
    <source>
        <dbReference type="ARBA" id="ARBA00022840"/>
    </source>
</evidence>
<dbReference type="GO" id="GO:0005886">
    <property type="term" value="C:plasma membrane"/>
    <property type="evidence" value="ECO:0007669"/>
    <property type="project" value="UniProtKB-SubCell"/>
</dbReference>
<dbReference type="KEGG" id="ngg:RG540_CH40980"/>
<feature type="transmembrane region" description="Helical" evidence="10">
    <location>
        <begin position="193"/>
        <end position="215"/>
    </location>
</feature>
<dbReference type="InterPro" id="IPR050980">
    <property type="entry name" value="2C_sensor_his_kinase"/>
</dbReference>
<dbReference type="SUPFAM" id="SSF55874">
    <property type="entry name" value="ATPase domain of HSP90 chaperone/DNA topoisomerase II/histidine kinase"/>
    <property type="match status" value="1"/>
</dbReference>
<dbReference type="GO" id="GO:0005524">
    <property type="term" value="F:ATP binding"/>
    <property type="evidence" value="ECO:0007669"/>
    <property type="project" value="UniProtKB-KW"/>
</dbReference>
<comment type="subcellular location">
    <subcellularLocation>
        <location evidence="2">Cell membrane</location>
        <topology evidence="2">Multi-pass membrane protein</topology>
    </subcellularLocation>
</comment>
<evidence type="ECO:0000256" key="7">
    <source>
        <dbReference type="ARBA" id="ARBA00022741"/>
    </source>
</evidence>
<dbReference type="Proteomes" id="UP000028181">
    <property type="component" value="Chromosome I"/>
</dbReference>
<dbReference type="PANTHER" id="PTHR44936">
    <property type="entry name" value="SENSOR PROTEIN CREC"/>
    <property type="match status" value="1"/>
</dbReference>
<dbReference type="PRINTS" id="PR00344">
    <property type="entry name" value="BCTRLSENSOR"/>
</dbReference>
<evidence type="ECO:0000256" key="10">
    <source>
        <dbReference type="SAM" id="Phobius"/>
    </source>
</evidence>
<evidence type="ECO:0000256" key="5">
    <source>
        <dbReference type="ARBA" id="ARBA00022553"/>
    </source>
</evidence>
<evidence type="ECO:0000256" key="8">
    <source>
        <dbReference type="ARBA" id="ARBA00022777"/>
    </source>
</evidence>
<name>A0A068SVC3_NEOGA</name>
<dbReference type="InterPro" id="IPR004358">
    <property type="entry name" value="Sig_transdc_His_kin-like_C"/>
</dbReference>
<keyword evidence="10" id="KW-1133">Transmembrane helix</keyword>
<feature type="transmembrane region" description="Helical" evidence="10">
    <location>
        <begin position="58"/>
        <end position="80"/>
    </location>
</feature>
<proteinExistence type="predicted"/>
<protein>
    <recommendedName>
        <fullName evidence="3">histidine kinase</fullName>
        <ecNumber evidence="3">2.7.13.3</ecNumber>
    </recommendedName>
</protein>
<dbReference type="SMART" id="SM00387">
    <property type="entry name" value="HATPase_c"/>
    <property type="match status" value="1"/>
</dbReference>
<keyword evidence="10" id="KW-0812">Transmembrane</keyword>
<evidence type="ECO:0000256" key="4">
    <source>
        <dbReference type="ARBA" id="ARBA00022475"/>
    </source>
</evidence>
<accession>A0A068SVC3</accession>
<reference evidence="13" key="1">
    <citation type="journal article" date="2014" name="BMC Genomics">
        <title>Genome sequencing of two Neorhizobium galegae strains reveals a noeT gene responsible for the unusual acetylation of the nodulation factors.</title>
        <authorList>
            <person name="Osterman J."/>
            <person name="Marsh J."/>
            <person name="Laine P.K."/>
            <person name="Zeng Z."/>
            <person name="Alatalo E."/>
            <person name="Sullivan J.T."/>
            <person name="Young J.P."/>
            <person name="Thomas-Oates J."/>
            <person name="Paulin L."/>
            <person name="Lindstrom K."/>
        </authorList>
    </citation>
    <scope>NUCLEOTIDE SEQUENCE [LARGE SCALE GENOMIC DNA]</scope>
    <source>
        <strain evidence="13">HAMBI 540</strain>
    </source>
</reference>
<dbReference type="HOGENOM" id="CLU_046130_1_1_5"/>
<dbReference type="InterPro" id="IPR005467">
    <property type="entry name" value="His_kinase_dom"/>
</dbReference>
<dbReference type="eggNOG" id="COG0642">
    <property type="taxonomic scope" value="Bacteria"/>
</dbReference>
<evidence type="ECO:0000313" key="12">
    <source>
        <dbReference type="EMBL" id="CDN50247.1"/>
    </source>
</evidence>
<dbReference type="Gene3D" id="1.10.287.130">
    <property type="match status" value="1"/>
</dbReference>
<feature type="domain" description="Histidine kinase" evidence="11">
    <location>
        <begin position="250"/>
        <end position="461"/>
    </location>
</feature>
<keyword evidence="10" id="KW-0472">Membrane</keyword>
<evidence type="ECO:0000256" key="1">
    <source>
        <dbReference type="ARBA" id="ARBA00000085"/>
    </source>
</evidence>